<dbReference type="Proteomes" id="UP001279734">
    <property type="component" value="Unassembled WGS sequence"/>
</dbReference>
<dbReference type="AlphaFoldDB" id="A0AAD3T6V7"/>
<name>A0AAD3T6V7_NEPGR</name>
<feature type="compositionally biased region" description="Basic and acidic residues" evidence="1">
    <location>
        <begin position="10"/>
        <end position="33"/>
    </location>
</feature>
<evidence type="ECO:0000313" key="3">
    <source>
        <dbReference type="Proteomes" id="UP001279734"/>
    </source>
</evidence>
<evidence type="ECO:0000256" key="1">
    <source>
        <dbReference type="SAM" id="MobiDB-lite"/>
    </source>
</evidence>
<dbReference type="EMBL" id="BSYO01000028">
    <property type="protein sequence ID" value="GMH24575.1"/>
    <property type="molecule type" value="Genomic_DNA"/>
</dbReference>
<accession>A0AAD3T6V7</accession>
<feature type="compositionally biased region" description="Polar residues" evidence="1">
    <location>
        <begin position="97"/>
        <end position="109"/>
    </location>
</feature>
<gene>
    <name evidence="2" type="ORF">Nepgr_026418</name>
</gene>
<feature type="region of interest" description="Disordered" evidence="1">
    <location>
        <begin position="1"/>
        <end position="58"/>
    </location>
</feature>
<feature type="compositionally biased region" description="Basic and acidic residues" evidence="1">
    <location>
        <begin position="87"/>
        <end position="96"/>
    </location>
</feature>
<feature type="region of interest" description="Disordered" evidence="1">
    <location>
        <begin position="87"/>
        <end position="109"/>
    </location>
</feature>
<dbReference type="Gene3D" id="1.20.120.20">
    <property type="entry name" value="Apolipoprotein"/>
    <property type="match status" value="1"/>
</dbReference>
<organism evidence="2 3">
    <name type="scientific">Nepenthes gracilis</name>
    <name type="common">Slender pitcher plant</name>
    <dbReference type="NCBI Taxonomy" id="150966"/>
    <lineage>
        <taxon>Eukaryota</taxon>
        <taxon>Viridiplantae</taxon>
        <taxon>Streptophyta</taxon>
        <taxon>Embryophyta</taxon>
        <taxon>Tracheophyta</taxon>
        <taxon>Spermatophyta</taxon>
        <taxon>Magnoliopsida</taxon>
        <taxon>eudicotyledons</taxon>
        <taxon>Gunneridae</taxon>
        <taxon>Pentapetalae</taxon>
        <taxon>Caryophyllales</taxon>
        <taxon>Nepenthaceae</taxon>
        <taxon>Nepenthes</taxon>
    </lineage>
</organism>
<sequence>MDGGGSGVGRYERMVEPERRCLGEDERGGRIGEGEGGDAKQSASDAIRDAEQNAESWTDWAINKFTEKWGSDGENAREAAQEILDRARDAASKTTDKMNSVASETSEYTSNKVGEAAKVANAHLGHAKEYAAGKADEVVNMASDAKDTVADSVSHEWGRAEDVLHQAKQRAADAIPTDRDGMARQAKDYYEAAKEKASQAAGDLGAVMGGETAEL</sequence>
<dbReference type="PANTHER" id="PTHR47372:SF33">
    <property type="entry name" value="LATE EMBRYOGENESIS ABUNDANT (LEA) PROTEIN-RELATED"/>
    <property type="match status" value="1"/>
</dbReference>
<keyword evidence="3" id="KW-1185">Reference proteome</keyword>
<reference evidence="2" key="1">
    <citation type="submission" date="2023-05" db="EMBL/GenBank/DDBJ databases">
        <title>Nepenthes gracilis genome sequencing.</title>
        <authorList>
            <person name="Fukushima K."/>
        </authorList>
    </citation>
    <scope>NUCLEOTIDE SEQUENCE</scope>
    <source>
        <strain evidence="2">SING2019-196</strain>
    </source>
</reference>
<comment type="caution">
    <text evidence="2">The sequence shown here is derived from an EMBL/GenBank/DDBJ whole genome shotgun (WGS) entry which is preliminary data.</text>
</comment>
<dbReference type="PANTHER" id="PTHR47372">
    <property type="entry name" value="DAUER UP-REGULATED-RELATED"/>
    <property type="match status" value="1"/>
</dbReference>
<protein>
    <submittedName>
        <fullName evidence="2">Uncharacterized protein</fullName>
    </submittedName>
</protein>
<evidence type="ECO:0000313" key="2">
    <source>
        <dbReference type="EMBL" id="GMH24575.1"/>
    </source>
</evidence>
<proteinExistence type="predicted"/>